<feature type="region of interest" description="Disordered" evidence="1">
    <location>
        <begin position="46"/>
        <end position="67"/>
    </location>
</feature>
<reference evidence="2" key="1">
    <citation type="submission" date="2022-08" db="UniProtKB">
        <authorList>
            <consortium name="EnsemblMetazoa"/>
        </authorList>
    </citation>
    <scope>IDENTIFICATION</scope>
    <source>
        <strain evidence="2">Dongola</strain>
    </source>
</reference>
<dbReference type="AlphaFoldDB" id="A0A182IGV0"/>
<dbReference type="EnsemblMetazoa" id="AARA014688-RA">
    <property type="protein sequence ID" value="AARA014688-PA"/>
    <property type="gene ID" value="AARA014688"/>
</dbReference>
<proteinExistence type="predicted"/>
<keyword evidence="3" id="KW-1185">Reference proteome</keyword>
<name>A0A182IGV0_ANOAR</name>
<dbReference type="Proteomes" id="UP000075840">
    <property type="component" value="Unassembled WGS sequence"/>
</dbReference>
<protein>
    <submittedName>
        <fullName evidence="2">Uncharacterized protein</fullName>
    </submittedName>
</protein>
<organism evidence="2 3">
    <name type="scientific">Anopheles arabiensis</name>
    <name type="common">Mosquito</name>
    <dbReference type="NCBI Taxonomy" id="7173"/>
    <lineage>
        <taxon>Eukaryota</taxon>
        <taxon>Metazoa</taxon>
        <taxon>Ecdysozoa</taxon>
        <taxon>Arthropoda</taxon>
        <taxon>Hexapoda</taxon>
        <taxon>Insecta</taxon>
        <taxon>Pterygota</taxon>
        <taxon>Neoptera</taxon>
        <taxon>Endopterygota</taxon>
        <taxon>Diptera</taxon>
        <taxon>Nematocera</taxon>
        <taxon>Culicoidea</taxon>
        <taxon>Culicidae</taxon>
        <taxon>Anophelinae</taxon>
        <taxon>Anopheles</taxon>
    </lineage>
</organism>
<dbReference type="VEuPathDB" id="VectorBase:AARA014688"/>
<accession>A0A182IGV0</accession>
<evidence type="ECO:0000313" key="3">
    <source>
        <dbReference type="Proteomes" id="UP000075840"/>
    </source>
</evidence>
<evidence type="ECO:0000256" key="1">
    <source>
        <dbReference type="SAM" id="MobiDB-lite"/>
    </source>
</evidence>
<evidence type="ECO:0000313" key="2">
    <source>
        <dbReference type="EnsemblMetazoa" id="AARA014688-PA"/>
    </source>
</evidence>
<dbReference type="EMBL" id="APCN01000199">
    <property type="status" value="NOT_ANNOTATED_CDS"/>
    <property type="molecule type" value="Genomic_DNA"/>
</dbReference>
<feature type="compositionally biased region" description="Polar residues" evidence="1">
    <location>
        <begin position="58"/>
        <end position="67"/>
    </location>
</feature>
<sequence length="67" mass="7902">MSLQTKLRKKHNTIVETEKRKSQIRILLLLHRVVVVVTQHAKAAAERHAHRTHNTHNMSFLRSNCKR</sequence>